<dbReference type="InterPro" id="IPR052160">
    <property type="entry name" value="Gypsy_RT_Integrase-like"/>
</dbReference>
<dbReference type="PANTHER" id="PTHR47266">
    <property type="entry name" value="ENDONUCLEASE-RELATED"/>
    <property type="match status" value="1"/>
</dbReference>
<reference evidence="1" key="1">
    <citation type="journal article" date="2020" name="Nat. Genet.">
        <title>Genomic diversifications of five Gossypium allopolyploid species and their impact on cotton improvement.</title>
        <authorList>
            <person name="Chen Z.J."/>
            <person name="Sreedasyam A."/>
            <person name="Ando A."/>
            <person name="Song Q."/>
            <person name="De Santiago L.M."/>
            <person name="Hulse-Kemp A.M."/>
            <person name="Ding M."/>
            <person name="Ye W."/>
            <person name="Kirkbride R.C."/>
            <person name="Jenkins J."/>
            <person name="Plott C."/>
            <person name="Lovell J."/>
            <person name="Lin Y.M."/>
            <person name="Vaughn R."/>
            <person name="Liu B."/>
            <person name="Simpson S."/>
            <person name="Scheffler B.E."/>
            <person name="Wen L."/>
            <person name="Saski C.A."/>
            <person name="Grover C.E."/>
            <person name="Hu G."/>
            <person name="Conover J.L."/>
            <person name="Carlson J.W."/>
            <person name="Shu S."/>
            <person name="Boston L.B."/>
            <person name="Williams M."/>
            <person name="Peterson D.G."/>
            <person name="McGee K."/>
            <person name="Jones D.C."/>
            <person name="Wendel J.F."/>
            <person name="Stelly D.M."/>
            <person name="Grimwood J."/>
            <person name="Schmutz J."/>
        </authorList>
    </citation>
    <scope>NUCLEOTIDE SEQUENCE [LARGE SCALE GENOMIC DNA]</scope>
    <source>
        <strain evidence="1">cv. TM-1</strain>
    </source>
</reference>
<dbReference type="AlphaFoldDB" id="A0A1U8PAQ7"/>
<evidence type="ECO:0000313" key="2">
    <source>
        <dbReference type="RefSeq" id="XP_016747373.1"/>
    </source>
</evidence>
<name>A0A1U8PAQ7_GOSHI</name>
<dbReference type="OrthoDB" id="997740at2759"/>
<gene>
    <name evidence="2" type="primary">LOC107956150</name>
</gene>
<reference evidence="2" key="2">
    <citation type="submission" date="2025-08" db="UniProtKB">
        <authorList>
            <consortium name="RefSeq"/>
        </authorList>
    </citation>
    <scope>IDENTIFICATION</scope>
</reference>
<dbReference type="GeneID" id="107956150"/>
<dbReference type="Proteomes" id="UP000818029">
    <property type="component" value="Chromosome D07"/>
</dbReference>
<protein>
    <recommendedName>
        <fullName evidence="3">Protein NYNRIN-like</fullName>
    </recommendedName>
</protein>
<dbReference type="RefSeq" id="XP_016747373.1">
    <property type="nucleotide sequence ID" value="XM_016891884.1"/>
</dbReference>
<accession>A0A1U8PAQ7</accession>
<dbReference type="KEGG" id="ghi:107956150"/>
<keyword evidence="1" id="KW-1185">Reference proteome</keyword>
<organism evidence="1 2">
    <name type="scientific">Gossypium hirsutum</name>
    <name type="common">Upland cotton</name>
    <name type="synonym">Gossypium mexicanum</name>
    <dbReference type="NCBI Taxonomy" id="3635"/>
    <lineage>
        <taxon>Eukaryota</taxon>
        <taxon>Viridiplantae</taxon>
        <taxon>Streptophyta</taxon>
        <taxon>Embryophyta</taxon>
        <taxon>Tracheophyta</taxon>
        <taxon>Spermatophyta</taxon>
        <taxon>Magnoliopsida</taxon>
        <taxon>eudicotyledons</taxon>
        <taxon>Gunneridae</taxon>
        <taxon>Pentapetalae</taxon>
        <taxon>rosids</taxon>
        <taxon>malvids</taxon>
        <taxon>Malvales</taxon>
        <taxon>Malvaceae</taxon>
        <taxon>Malvoideae</taxon>
        <taxon>Gossypium</taxon>
    </lineage>
</organism>
<sequence length="155" mass="18254">MSPFKLVYGKPCHLPVELEHKAFWAIKKLNMDWINAGNNQLLELNEIKEFKAQAYKNAKLYKEKTKRWHDKKILPRPFELRQLVLLFNSRLNFFPGKLKSRWSGPFDIVHVYPHKAVEVKDGKTGFNFKVNGQLLNHYWGALILRDKHSIALRTA</sequence>
<evidence type="ECO:0008006" key="3">
    <source>
        <dbReference type="Google" id="ProtNLM"/>
    </source>
</evidence>
<evidence type="ECO:0000313" key="1">
    <source>
        <dbReference type="Proteomes" id="UP000818029"/>
    </source>
</evidence>
<dbReference type="PaxDb" id="3635-A0A1U8PAQ7"/>
<proteinExistence type="predicted"/>